<evidence type="ECO:0000256" key="2">
    <source>
        <dbReference type="ARBA" id="ARBA00010446"/>
    </source>
</evidence>
<evidence type="ECO:0000256" key="3">
    <source>
        <dbReference type="ARBA" id="ARBA00022525"/>
    </source>
</evidence>
<dbReference type="PROSITE" id="PS00956">
    <property type="entry name" value="HYDROPHOBIN"/>
    <property type="match status" value="1"/>
</dbReference>
<comment type="caution">
    <text evidence="5">The sequence shown here is derived from an EMBL/GenBank/DDBJ whole genome shotgun (WGS) entry which is preliminary data.</text>
</comment>
<accession>A0ABQ7JH95</accession>
<feature type="chain" id="PRO_5047244559" description="Hydrophobin 3" evidence="4">
    <location>
        <begin position="19"/>
        <end position="77"/>
    </location>
</feature>
<dbReference type="InterPro" id="IPR019778">
    <property type="entry name" value="Class_I_Hydrophobin_CS"/>
</dbReference>
<comment type="subcellular location">
    <subcellularLocation>
        <location evidence="1">Secreted</location>
    </subcellularLocation>
</comment>
<comment type="similarity">
    <text evidence="2">Belongs to the fungal hydrophobin family.</text>
</comment>
<keyword evidence="3" id="KW-0964">Secreted</keyword>
<dbReference type="EMBL" id="JAAAIM010002587">
    <property type="protein sequence ID" value="KAG0272029.1"/>
    <property type="molecule type" value="Genomic_DNA"/>
</dbReference>
<evidence type="ECO:0008006" key="7">
    <source>
        <dbReference type="Google" id="ProtNLM"/>
    </source>
</evidence>
<gene>
    <name evidence="5" type="ORF">BGZ96_005488</name>
</gene>
<organism evidence="5 6">
    <name type="scientific">Linnemannia gamsii</name>
    <dbReference type="NCBI Taxonomy" id="64522"/>
    <lineage>
        <taxon>Eukaryota</taxon>
        <taxon>Fungi</taxon>
        <taxon>Fungi incertae sedis</taxon>
        <taxon>Mucoromycota</taxon>
        <taxon>Mortierellomycotina</taxon>
        <taxon>Mortierellomycetes</taxon>
        <taxon>Mortierellales</taxon>
        <taxon>Mortierellaceae</taxon>
        <taxon>Linnemannia</taxon>
    </lineage>
</organism>
<evidence type="ECO:0000313" key="6">
    <source>
        <dbReference type="Proteomes" id="UP001194696"/>
    </source>
</evidence>
<protein>
    <recommendedName>
        <fullName evidence="7">Hydrophobin 3</fullName>
    </recommendedName>
</protein>
<evidence type="ECO:0000313" key="5">
    <source>
        <dbReference type="EMBL" id="KAG0272029.1"/>
    </source>
</evidence>
<name>A0ABQ7JH95_9FUNG</name>
<evidence type="ECO:0000256" key="1">
    <source>
        <dbReference type="ARBA" id="ARBA00004613"/>
    </source>
</evidence>
<sequence length="77" mass="7767">MHFKALLLLCGVVSFAAANPVKTCNASGYKQVCCDGGLLDCLVQVSGASCGNTVNCCKTNAATGAIISVVALNCLNI</sequence>
<feature type="signal peptide" evidence="4">
    <location>
        <begin position="1"/>
        <end position="18"/>
    </location>
</feature>
<reference evidence="5 6" key="1">
    <citation type="journal article" date="2020" name="Fungal Divers.">
        <title>Resolving the Mortierellaceae phylogeny through synthesis of multi-gene phylogenetics and phylogenomics.</title>
        <authorList>
            <person name="Vandepol N."/>
            <person name="Liber J."/>
            <person name="Desiro A."/>
            <person name="Na H."/>
            <person name="Kennedy M."/>
            <person name="Barry K."/>
            <person name="Grigoriev I.V."/>
            <person name="Miller A.N."/>
            <person name="O'Donnell K."/>
            <person name="Stajich J.E."/>
            <person name="Bonito G."/>
        </authorList>
    </citation>
    <scope>NUCLEOTIDE SEQUENCE [LARGE SCALE GENOMIC DNA]</scope>
    <source>
        <strain evidence="5 6">AD045</strain>
    </source>
</reference>
<feature type="non-terminal residue" evidence="5">
    <location>
        <position position="77"/>
    </location>
</feature>
<proteinExistence type="inferred from homology"/>
<keyword evidence="4" id="KW-0732">Signal</keyword>
<dbReference type="Proteomes" id="UP001194696">
    <property type="component" value="Unassembled WGS sequence"/>
</dbReference>
<evidence type="ECO:0000256" key="4">
    <source>
        <dbReference type="SAM" id="SignalP"/>
    </source>
</evidence>
<keyword evidence="6" id="KW-1185">Reference proteome</keyword>